<organism evidence="2 3">
    <name type="scientific">Nesterenkonia halotolerans</name>
    <dbReference type="NCBI Taxonomy" id="225325"/>
    <lineage>
        <taxon>Bacteria</taxon>
        <taxon>Bacillati</taxon>
        <taxon>Actinomycetota</taxon>
        <taxon>Actinomycetes</taxon>
        <taxon>Micrococcales</taxon>
        <taxon>Micrococcaceae</taxon>
        <taxon>Nesterenkonia</taxon>
    </lineage>
</organism>
<dbReference type="RefSeq" id="WP_192591183.1">
    <property type="nucleotide sequence ID" value="NZ_JADBEE010000001.1"/>
</dbReference>
<dbReference type="Proteomes" id="UP000636579">
    <property type="component" value="Unassembled WGS sequence"/>
</dbReference>
<sequence>MNYNDDPARPPSGTFQGHGAGEPWVIEGEQQLQGSFSGAAHVLGGATLTIAEHGQLYGPLTFFSGSIGYLVGEHLGPLHLEEGAHVEIEGLQNGPAEVDAGAVLKIAPLGRLAGTARVAGVIESRGVRAGNTVLAGGEVHDIDGGGIEPPMINRSVSPPEA</sequence>
<keyword evidence="3" id="KW-1185">Reference proteome</keyword>
<proteinExistence type="predicted"/>
<evidence type="ECO:0000313" key="3">
    <source>
        <dbReference type="Proteomes" id="UP000636579"/>
    </source>
</evidence>
<reference evidence="2 3" key="1">
    <citation type="submission" date="2020-10" db="EMBL/GenBank/DDBJ databases">
        <title>Sequencing the genomes of 1000 actinobacteria strains.</title>
        <authorList>
            <person name="Klenk H.-P."/>
        </authorList>
    </citation>
    <scope>NUCLEOTIDE SEQUENCE [LARGE SCALE GENOMIC DNA]</scope>
    <source>
        <strain evidence="2 3">DSM 15474</strain>
    </source>
</reference>
<dbReference type="EMBL" id="JADBEE010000001">
    <property type="protein sequence ID" value="MBE1514434.1"/>
    <property type="molecule type" value="Genomic_DNA"/>
</dbReference>
<evidence type="ECO:0008006" key="4">
    <source>
        <dbReference type="Google" id="ProtNLM"/>
    </source>
</evidence>
<protein>
    <recommendedName>
        <fullName evidence="4">Polymer-forming cytoskeletal protein</fullName>
    </recommendedName>
</protein>
<gene>
    <name evidence="2" type="ORF">H4W26_001189</name>
</gene>
<evidence type="ECO:0000256" key="1">
    <source>
        <dbReference type="SAM" id="MobiDB-lite"/>
    </source>
</evidence>
<accession>A0ABR9J632</accession>
<feature type="region of interest" description="Disordered" evidence="1">
    <location>
        <begin position="1"/>
        <end position="21"/>
    </location>
</feature>
<name>A0ABR9J632_9MICC</name>
<comment type="caution">
    <text evidence="2">The sequence shown here is derived from an EMBL/GenBank/DDBJ whole genome shotgun (WGS) entry which is preliminary data.</text>
</comment>
<evidence type="ECO:0000313" key="2">
    <source>
        <dbReference type="EMBL" id="MBE1514434.1"/>
    </source>
</evidence>